<feature type="transmembrane region" description="Helical" evidence="11">
    <location>
        <begin position="342"/>
        <end position="361"/>
    </location>
</feature>
<dbReference type="InterPro" id="IPR017452">
    <property type="entry name" value="GPCR_Rhodpsn_7TM"/>
</dbReference>
<comment type="similarity">
    <text evidence="2 9">Belongs to the G-protein coupled receptor 1 family.</text>
</comment>
<keyword evidence="5 9" id="KW-0297">G-protein coupled receptor</keyword>
<dbReference type="Gene3D" id="1.20.1070.10">
    <property type="entry name" value="Rhodopsin 7-helix transmembrane proteins"/>
    <property type="match status" value="1"/>
</dbReference>
<evidence type="ECO:0000256" key="8">
    <source>
        <dbReference type="ARBA" id="ARBA00023224"/>
    </source>
</evidence>
<accession>U3U4F7</accession>
<dbReference type="PRINTS" id="PR00237">
    <property type="entry name" value="GPCRRHODOPSN"/>
</dbReference>
<evidence type="ECO:0000256" key="2">
    <source>
        <dbReference type="ARBA" id="ARBA00010663"/>
    </source>
</evidence>
<evidence type="ECO:0000256" key="6">
    <source>
        <dbReference type="ARBA" id="ARBA00023136"/>
    </source>
</evidence>
<evidence type="ECO:0000256" key="4">
    <source>
        <dbReference type="ARBA" id="ARBA00022989"/>
    </source>
</evidence>
<comment type="subcellular location">
    <subcellularLocation>
        <location evidence="1">Membrane</location>
        <topology evidence="1">Multi-pass membrane protein</topology>
    </subcellularLocation>
</comment>
<name>U3U4F7_NILLU</name>
<feature type="transmembrane region" description="Helical" evidence="11">
    <location>
        <begin position="308"/>
        <end position="330"/>
    </location>
</feature>
<feature type="transmembrane region" description="Helical" evidence="11">
    <location>
        <begin position="215"/>
        <end position="236"/>
    </location>
</feature>
<dbReference type="AlphaFoldDB" id="U3U4F7"/>
<sequence length="471" mass="53281">MNSLTMDMIQAWPTEVNSSVARLNASQLESPSPGVVELPANLRFSLADSVVDLATYGFLFIIAAIGNVTTLFSLLRSRHRQSRVSLLLTHLVIADLLVTFIMIPMELAWRVTVQWVAGNAACKLFLFLRAFGLYLSSNVLVCVSLDRYFAVVYPLRVTDARKRGKCMLTAAWLVSFCSAVPQSVVFHVERHPDFSDFKQCVSFNYFSTPAKETTYNIFCVLAMYFVPLCLISFAYLRIFIEITRKSCDNATEPTTAAANGDCCKMAAPPVTPQLVANLRQQTTRRMQLRRSDPTQIERARTKTLRMSLTIVAVFFWCWTPYVFMTVWYMVDRSSASQFNPRLQDFFFVMAVSNSCMNPLVYGSYNRKECSRFLCFSASEKRLGRRSPVIGSGLNNNTRLTGLNERNRTNQNFDTRIDIQPHSRARSTISMQDLTNQQNPKVIGGTRRARGDYHSDPGDQRLPPPDAIVSID</sequence>
<keyword evidence="4 11" id="KW-1133">Transmembrane helix</keyword>
<dbReference type="PANTHER" id="PTHR45695">
    <property type="entry name" value="LEUCOKININ RECEPTOR-RELATED"/>
    <property type="match status" value="1"/>
</dbReference>
<evidence type="ECO:0000256" key="3">
    <source>
        <dbReference type="ARBA" id="ARBA00022692"/>
    </source>
</evidence>
<evidence type="ECO:0000256" key="7">
    <source>
        <dbReference type="ARBA" id="ARBA00023170"/>
    </source>
</evidence>
<dbReference type="Pfam" id="PF00001">
    <property type="entry name" value="7tm_1"/>
    <property type="match status" value="1"/>
</dbReference>
<dbReference type="PANTHER" id="PTHR45695:SF22">
    <property type="entry name" value="G-PROTEIN COUPLED RECEPTORS FAMILY 1 PROFILE DOMAIN-CONTAINING PROTEIN"/>
    <property type="match status" value="1"/>
</dbReference>
<gene>
    <name evidence="13" type="primary">nngr-a31</name>
</gene>
<keyword evidence="8 9" id="KW-0807">Transducer</keyword>
<dbReference type="OrthoDB" id="6435638at2759"/>
<evidence type="ECO:0000256" key="1">
    <source>
        <dbReference type="ARBA" id="ARBA00004141"/>
    </source>
</evidence>
<feature type="transmembrane region" description="Helical" evidence="11">
    <location>
        <begin position="87"/>
        <end position="105"/>
    </location>
</feature>
<keyword evidence="6 11" id="KW-0472">Membrane</keyword>
<dbReference type="PROSITE" id="PS00237">
    <property type="entry name" value="G_PROTEIN_RECEP_F1_1"/>
    <property type="match status" value="1"/>
</dbReference>
<dbReference type="PROSITE" id="PS50262">
    <property type="entry name" value="G_PROTEIN_RECEP_F1_2"/>
    <property type="match status" value="1"/>
</dbReference>
<keyword evidence="13" id="KW-0527">Neuropeptide</keyword>
<feature type="transmembrane region" description="Helical" evidence="11">
    <location>
        <begin position="125"/>
        <end position="145"/>
    </location>
</feature>
<evidence type="ECO:0000256" key="10">
    <source>
        <dbReference type="SAM" id="MobiDB-lite"/>
    </source>
</evidence>
<feature type="compositionally biased region" description="Basic and acidic residues" evidence="10">
    <location>
        <begin position="448"/>
        <end position="458"/>
    </location>
</feature>
<keyword evidence="3 9" id="KW-0812">Transmembrane</keyword>
<evidence type="ECO:0000313" key="13">
    <source>
        <dbReference type="EMBL" id="BAO01081.1"/>
    </source>
</evidence>
<feature type="compositionally biased region" description="Polar residues" evidence="10">
    <location>
        <begin position="425"/>
        <end position="439"/>
    </location>
</feature>
<reference evidence="13" key="1">
    <citation type="journal article" date="2014" name="Peptides">
        <title>Transcriptome analysis of neuropeptides and G-protein coupled receptors (GPCRs) for neuropeptides in the brown planthopper Nilaparvata lugens.</title>
        <authorList>
            <person name="Tanaka Y."/>
            <person name="Suetsugu Y."/>
            <person name="Yamamoto K."/>
            <person name="Noda H."/>
            <person name="Shinoda T."/>
        </authorList>
    </citation>
    <scope>NUCLEOTIDE SEQUENCE</scope>
</reference>
<evidence type="ECO:0000259" key="12">
    <source>
        <dbReference type="PROSITE" id="PS50262"/>
    </source>
</evidence>
<dbReference type="EMBL" id="AB817314">
    <property type="protein sequence ID" value="BAO01081.1"/>
    <property type="molecule type" value="mRNA"/>
</dbReference>
<keyword evidence="7 9" id="KW-0675">Receptor</keyword>
<evidence type="ECO:0000256" key="11">
    <source>
        <dbReference type="SAM" id="Phobius"/>
    </source>
</evidence>
<dbReference type="InterPro" id="IPR000276">
    <property type="entry name" value="GPCR_Rhodpsn"/>
</dbReference>
<dbReference type="GO" id="GO:0005886">
    <property type="term" value="C:plasma membrane"/>
    <property type="evidence" value="ECO:0007669"/>
    <property type="project" value="TreeGrafter"/>
</dbReference>
<feature type="transmembrane region" description="Helical" evidence="11">
    <location>
        <begin position="166"/>
        <end position="188"/>
    </location>
</feature>
<protein>
    <submittedName>
        <fullName evidence="13">Neuropeptide GPCR A31</fullName>
    </submittedName>
</protein>
<feature type="transmembrane region" description="Helical" evidence="11">
    <location>
        <begin position="53"/>
        <end position="75"/>
    </location>
</feature>
<feature type="region of interest" description="Disordered" evidence="10">
    <location>
        <begin position="419"/>
        <end position="471"/>
    </location>
</feature>
<evidence type="ECO:0000256" key="9">
    <source>
        <dbReference type="RuleBase" id="RU000688"/>
    </source>
</evidence>
<dbReference type="SUPFAM" id="SSF81321">
    <property type="entry name" value="Family A G protein-coupled receptor-like"/>
    <property type="match status" value="1"/>
</dbReference>
<evidence type="ECO:0000256" key="5">
    <source>
        <dbReference type="ARBA" id="ARBA00023040"/>
    </source>
</evidence>
<organism evidence="13">
    <name type="scientific">Nilaparvata lugens</name>
    <name type="common">Brown planthopper</name>
    <dbReference type="NCBI Taxonomy" id="108931"/>
    <lineage>
        <taxon>Eukaryota</taxon>
        <taxon>Metazoa</taxon>
        <taxon>Ecdysozoa</taxon>
        <taxon>Arthropoda</taxon>
        <taxon>Hexapoda</taxon>
        <taxon>Insecta</taxon>
        <taxon>Pterygota</taxon>
        <taxon>Neoptera</taxon>
        <taxon>Paraneoptera</taxon>
        <taxon>Hemiptera</taxon>
        <taxon>Auchenorrhyncha</taxon>
        <taxon>Fulgoroidea</taxon>
        <taxon>Delphacidae</taxon>
        <taxon>Delphacinae</taxon>
        <taxon>Nilaparvata</taxon>
    </lineage>
</organism>
<dbReference type="GO" id="GO:0007218">
    <property type="term" value="P:neuropeptide signaling pathway"/>
    <property type="evidence" value="ECO:0007669"/>
    <property type="project" value="UniProtKB-KW"/>
</dbReference>
<proteinExistence type="evidence at transcript level"/>
<dbReference type="GO" id="GO:0004930">
    <property type="term" value="F:G protein-coupled receptor activity"/>
    <property type="evidence" value="ECO:0007669"/>
    <property type="project" value="UniProtKB-KW"/>
</dbReference>
<feature type="domain" description="G-protein coupled receptors family 1 profile" evidence="12">
    <location>
        <begin position="66"/>
        <end position="361"/>
    </location>
</feature>